<feature type="region of interest" description="Disordered" evidence="1">
    <location>
        <begin position="303"/>
        <end position="327"/>
    </location>
</feature>
<keyword evidence="2" id="KW-0812">Transmembrane</keyword>
<keyword evidence="2" id="KW-0472">Membrane</keyword>
<reference evidence="4" key="1">
    <citation type="submission" date="2021-03" db="EMBL/GenBank/DDBJ databases">
        <title>Comparative genomics and phylogenomic investigation of the class Geoglossomycetes provide insights into ecological specialization and systematics.</title>
        <authorList>
            <person name="Melie T."/>
            <person name="Pirro S."/>
            <person name="Miller A.N."/>
            <person name="Quandt A."/>
        </authorList>
    </citation>
    <scope>NUCLEOTIDE SEQUENCE</scope>
    <source>
        <strain evidence="4">CAQ_001_2017</strain>
    </source>
</reference>
<dbReference type="PANTHER" id="PTHR12563:SF17">
    <property type="entry name" value="DIHYDROXYACETONE PHOSPHATE ACYLTRANSFERASE"/>
    <property type="match status" value="1"/>
</dbReference>
<dbReference type="GO" id="GO:0008654">
    <property type="term" value="P:phospholipid biosynthetic process"/>
    <property type="evidence" value="ECO:0007669"/>
    <property type="project" value="TreeGrafter"/>
</dbReference>
<dbReference type="GO" id="GO:0004366">
    <property type="term" value="F:glycerol-3-phosphate O-acyltransferase activity"/>
    <property type="evidence" value="ECO:0007669"/>
    <property type="project" value="TreeGrafter"/>
</dbReference>
<evidence type="ECO:0000256" key="1">
    <source>
        <dbReference type="SAM" id="MobiDB-lite"/>
    </source>
</evidence>
<comment type="caution">
    <text evidence="4">The sequence shown here is derived from an EMBL/GenBank/DDBJ whole genome shotgun (WGS) entry which is preliminary data.</text>
</comment>
<proteinExistence type="predicted"/>
<protein>
    <recommendedName>
        <fullName evidence="3">GPAT/DHAPAT C-terminal domain-containing protein</fullName>
    </recommendedName>
</protein>
<sequence>MRVRILRTLGYKVLSDINAVSVVMPTALIGTVILTLRGRGVGKSELVRRVDWLSDRIRAKGGRVAHFAGAPTSVVVERGIEVLGPDLVGVVEGLAEETFYAVDRFQLSFYRNMTIHLFISEALVSAGMYTRVKLGGGPDHQRVTYSWLLDHVSFLSQLFRGEFIFPTVGLSVNLENTLNGLERDDVIKIRRNGVGGIDTVELSDTERACGRENYDFYCFLIWPFVEAGWLGAISLLGLTPPPGQEADVWLEVNRAQDMAQLLGKTLYHQGDLSYFEAVNKETLKNAFQRFEEEGIIVIRKSKDSKHNPPTTKIADDWKPQRDPETGKIIPKGRLWDFIETIAQSRREG</sequence>
<dbReference type="PANTHER" id="PTHR12563">
    <property type="entry name" value="GLYCEROL-3-PHOSPHATE ACYLTRANSFERASE"/>
    <property type="match status" value="1"/>
</dbReference>
<organism evidence="4 5">
    <name type="scientific">Trichoglossum hirsutum</name>
    <dbReference type="NCBI Taxonomy" id="265104"/>
    <lineage>
        <taxon>Eukaryota</taxon>
        <taxon>Fungi</taxon>
        <taxon>Dikarya</taxon>
        <taxon>Ascomycota</taxon>
        <taxon>Pezizomycotina</taxon>
        <taxon>Geoglossomycetes</taxon>
        <taxon>Geoglossales</taxon>
        <taxon>Geoglossaceae</taxon>
        <taxon>Trichoglossum</taxon>
    </lineage>
</organism>
<evidence type="ECO:0000256" key="2">
    <source>
        <dbReference type="SAM" id="Phobius"/>
    </source>
</evidence>
<dbReference type="AlphaFoldDB" id="A0A9P8LF01"/>
<evidence type="ECO:0000259" key="3">
    <source>
        <dbReference type="Pfam" id="PF19277"/>
    </source>
</evidence>
<name>A0A9P8LF01_9PEZI</name>
<feature type="transmembrane region" description="Helical" evidence="2">
    <location>
        <begin position="17"/>
        <end position="36"/>
    </location>
</feature>
<evidence type="ECO:0000313" key="4">
    <source>
        <dbReference type="EMBL" id="KAH0563386.1"/>
    </source>
</evidence>
<keyword evidence="2" id="KW-1133">Transmembrane helix</keyword>
<accession>A0A9P8LF01</accession>
<feature type="domain" description="GPAT/DHAPAT C-terminal" evidence="3">
    <location>
        <begin position="3"/>
        <end position="297"/>
    </location>
</feature>
<dbReference type="GO" id="GO:0031966">
    <property type="term" value="C:mitochondrial membrane"/>
    <property type="evidence" value="ECO:0007669"/>
    <property type="project" value="TreeGrafter"/>
</dbReference>
<dbReference type="GO" id="GO:0006072">
    <property type="term" value="P:glycerol-3-phosphate metabolic process"/>
    <property type="evidence" value="ECO:0007669"/>
    <property type="project" value="TreeGrafter"/>
</dbReference>
<dbReference type="InterPro" id="IPR045520">
    <property type="entry name" value="GPAT/DHAPAT_C"/>
</dbReference>
<dbReference type="GO" id="GO:0006631">
    <property type="term" value="P:fatty acid metabolic process"/>
    <property type="evidence" value="ECO:0007669"/>
    <property type="project" value="TreeGrafter"/>
</dbReference>
<keyword evidence="5" id="KW-1185">Reference proteome</keyword>
<evidence type="ECO:0000313" key="5">
    <source>
        <dbReference type="Proteomes" id="UP000750711"/>
    </source>
</evidence>
<gene>
    <name evidence="4" type="ORF">GP486_002046</name>
</gene>
<dbReference type="Pfam" id="PF19277">
    <property type="entry name" value="GPAT_C"/>
    <property type="match status" value="1"/>
</dbReference>
<dbReference type="InterPro" id="IPR022284">
    <property type="entry name" value="GPAT/DHAPAT"/>
</dbReference>
<dbReference type="EMBL" id="JAGHQM010000210">
    <property type="protein sequence ID" value="KAH0563386.1"/>
    <property type="molecule type" value="Genomic_DNA"/>
</dbReference>
<feature type="compositionally biased region" description="Basic and acidic residues" evidence="1">
    <location>
        <begin position="313"/>
        <end position="325"/>
    </location>
</feature>
<dbReference type="Proteomes" id="UP000750711">
    <property type="component" value="Unassembled WGS sequence"/>
</dbReference>
<dbReference type="GO" id="GO:0019432">
    <property type="term" value="P:triglyceride biosynthetic process"/>
    <property type="evidence" value="ECO:0007669"/>
    <property type="project" value="TreeGrafter"/>
</dbReference>